<gene>
    <name evidence="2" type="ORF">BP5796_12767</name>
</gene>
<dbReference type="EMBL" id="PDLN01000023">
    <property type="protein sequence ID" value="RDW57317.1"/>
    <property type="molecule type" value="Genomic_DNA"/>
</dbReference>
<dbReference type="OrthoDB" id="10336704at2759"/>
<feature type="compositionally biased region" description="Low complexity" evidence="1">
    <location>
        <begin position="279"/>
        <end position="303"/>
    </location>
</feature>
<dbReference type="Proteomes" id="UP000256328">
    <property type="component" value="Unassembled WGS sequence"/>
</dbReference>
<evidence type="ECO:0000313" key="3">
    <source>
        <dbReference type="Proteomes" id="UP000256328"/>
    </source>
</evidence>
<feature type="compositionally biased region" description="Polar residues" evidence="1">
    <location>
        <begin position="311"/>
        <end position="328"/>
    </location>
</feature>
<keyword evidence="3" id="KW-1185">Reference proteome</keyword>
<proteinExistence type="predicted"/>
<comment type="caution">
    <text evidence="2">The sequence shown here is derived from an EMBL/GenBank/DDBJ whole genome shotgun (WGS) entry which is preliminary data.</text>
</comment>
<feature type="compositionally biased region" description="Polar residues" evidence="1">
    <location>
        <begin position="244"/>
        <end position="257"/>
    </location>
</feature>
<evidence type="ECO:0000256" key="1">
    <source>
        <dbReference type="SAM" id="MobiDB-lite"/>
    </source>
</evidence>
<reference evidence="2 3" key="1">
    <citation type="journal article" date="2018" name="IMA Fungus">
        <title>IMA Genome-F 9: Draft genome sequence of Annulohypoxylon stygium, Aspergillus mulundensis, Berkeleyomyces basicola (syn. Thielaviopsis basicola), Ceratocystis smalleyi, two Cercospora beticola strains, Coleophoma cylindrospora, Fusarium fracticaudum, Phialophora cf. hyalina, and Morchella septimelata.</title>
        <authorList>
            <person name="Wingfield B.D."/>
            <person name="Bills G.F."/>
            <person name="Dong Y."/>
            <person name="Huang W."/>
            <person name="Nel W.J."/>
            <person name="Swalarsk-Parry B.S."/>
            <person name="Vaghefi N."/>
            <person name="Wilken P.M."/>
            <person name="An Z."/>
            <person name="de Beer Z.W."/>
            <person name="De Vos L."/>
            <person name="Chen L."/>
            <person name="Duong T.A."/>
            <person name="Gao Y."/>
            <person name="Hammerbacher A."/>
            <person name="Kikkert J.R."/>
            <person name="Li Y."/>
            <person name="Li H."/>
            <person name="Li K."/>
            <person name="Li Q."/>
            <person name="Liu X."/>
            <person name="Ma X."/>
            <person name="Naidoo K."/>
            <person name="Pethybridge S.J."/>
            <person name="Sun J."/>
            <person name="Steenkamp E.T."/>
            <person name="van der Nest M.A."/>
            <person name="van Wyk S."/>
            <person name="Wingfield M.J."/>
            <person name="Xiong C."/>
            <person name="Yue Q."/>
            <person name="Zhang X."/>
        </authorList>
    </citation>
    <scope>NUCLEOTIDE SEQUENCE [LARGE SCALE GENOMIC DNA]</scope>
    <source>
        <strain evidence="2 3">BP5796</strain>
    </source>
</reference>
<sequence>MTSVPQFSESELERLGDIAYSKGMSMTALAEALKAHESSQCSTKQTANTRYLIPSDCGFDAISPLHVTYQQPLPSVPWRNVMPFQEVPTQFLGSWLPADSTSLPYQELAQPHSYDQNPAVYLEGCLPVNPNYRPSTMAVAAGPLPSIDTQDLTVALQETTPDDFVSTEWFTTLYSNQSFSLEESFEQLFGPDSFQEPQTSFMQAFNNDIDGEEHFFLEWSQQSTDVSANVATPAPKLGGRNETHSLSITEATPNNIRPQKRQEVRARQRSQLVPILARESSANTESSSSTSSTTTWPIATPTSENDHGHTSHSPPHNHSISRTPSNPSVFAPCQREWTIPKRVG</sequence>
<feature type="region of interest" description="Disordered" evidence="1">
    <location>
        <begin position="231"/>
        <end position="344"/>
    </location>
</feature>
<dbReference type="AlphaFoldDB" id="A0A3D8Q6L1"/>
<accession>A0A3D8Q6L1</accession>
<organism evidence="2 3">
    <name type="scientific">Coleophoma crateriformis</name>
    <dbReference type="NCBI Taxonomy" id="565419"/>
    <lineage>
        <taxon>Eukaryota</taxon>
        <taxon>Fungi</taxon>
        <taxon>Dikarya</taxon>
        <taxon>Ascomycota</taxon>
        <taxon>Pezizomycotina</taxon>
        <taxon>Leotiomycetes</taxon>
        <taxon>Helotiales</taxon>
        <taxon>Dermateaceae</taxon>
        <taxon>Coleophoma</taxon>
    </lineage>
</organism>
<evidence type="ECO:0000313" key="2">
    <source>
        <dbReference type="EMBL" id="RDW57317.1"/>
    </source>
</evidence>
<name>A0A3D8Q6L1_9HELO</name>
<protein>
    <submittedName>
        <fullName evidence="2">Uncharacterized protein</fullName>
    </submittedName>
</protein>